<evidence type="ECO:0000313" key="4">
    <source>
        <dbReference type="Proteomes" id="UP001597079"/>
    </source>
</evidence>
<dbReference type="InterPro" id="IPR050922">
    <property type="entry name" value="LytR/CpsA/Psr_CW_biosynth"/>
</dbReference>
<comment type="caution">
    <text evidence="3">The sequence shown here is derived from an EMBL/GenBank/DDBJ whole genome shotgun (WGS) entry which is preliminary data.</text>
</comment>
<dbReference type="EMBL" id="JBHUCX010000019">
    <property type="protein sequence ID" value="MFD1674328.1"/>
    <property type="molecule type" value="Genomic_DNA"/>
</dbReference>
<evidence type="ECO:0000256" key="1">
    <source>
        <dbReference type="ARBA" id="ARBA00006068"/>
    </source>
</evidence>
<reference evidence="4" key="1">
    <citation type="journal article" date="2019" name="Int. J. Syst. Evol. Microbiol.">
        <title>The Global Catalogue of Microorganisms (GCM) 10K type strain sequencing project: providing services to taxonomists for standard genome sequencing and annotation.</title>
        <authorList>
            <consortium name="The Broad Institute Genomics Platform"/>
            <consortium name="The Broad Institute Genome Sequencing Center for Infectious Disease"/>
            <person name="Wu L."/>
            <person name="Ma J."/>
        </authorList>
    </citation>
    <scope>NUCLEOTIDE SEQUENCE [LARGE SCALE GENOMIC DNA]</scope>
    <source>
        <strain evidence="4">CGMCC 1.12286</strain>
    </source>
</reference>
<name>A0ABW4JF48_9BACL</name>
<dbReference type="Gene3D" id="3.40.630.190">
    <property type="entry name" value="LCP protein"/>
    <property type="match status" value="1"/>
</dbReference>
<proteinExistence type="inferred from homology"/>
<comment type="similarity">
    <text evidence="1">Belongs to the LytR/CpsA/Psr (LCP) family.</text>
</comment>
<organism evidence="3 4">
    <name type="scientific">Alicyclobacillus fodiniaquatilis</name>
    <dbReference type="NCBI Taxonomy" id="1661150"/>
    <lineage>
        <taxon>Bacteria</taxon>
        <taxon>Bacillati</taxon>
        <taxon>Bacillota</taxon>
        <taxon>Bacilli</taxon>
        <taxon>Bacillales</taxon>
        <taxon>Alicyclobacillaceae</taxon>
        <taxon>Alicyclobacillus</taxon>
    </lineage>
</organism>
<evidence type="ECO:0000313" key="3">
    <source>
        <dbReference type="EMBL" id="MFD1674328.1"/>
    </source>
</evidence>
<accession>A0ABW4JF48</accession>
<keyword evidence="4" id="KW-1185">Reference proteome</keyword>
<sequence length="306" mass="34429">MGVYEYYRLQPKHHFENPPLLSKDTAKATKNPVKYNQQVVSAAPETFNVLLIGSDERTEDGAGHSDSIIIVHVNLKNNSYNMLSIPRDTRVYMDGYGYTKLTSVMYIDQADHGLQKGIQAAIDAISGLTGLPINYYAITNYWGLQDIVDTVGGINMKIPFPVTLTHAWYPQDQGKQFNPGTYAMDGQMVTEVVHERYSLANGDYGRQQLQEEALIGIARKVMKPTSMTKLPAVIRALPKFLIGTNMNTSDMLSLALEAKHFSSSKIHYYQVSGKQQAMYNDVLKADDDEVVLDMQQLDNIIDRYFQ</sequence>
<dbReference type="RefSeq" id="WP_377942201.1">
    <property type="nucleotide sequence ID" value="NZ_JBHUCX010000019.1"/>
</dbReference>
<dbReference type="InterPro" id="IPR004474">
    <property type="entry name" value="LytR_CpsA_psr"/>
</dbReference>
<evidence type="ECO:0000259" key="2">
    <source>
        <dbReference type="Pfam" id="PF03816"/>
    </source>
</evidence>
<dbReference type="NCBIfam" id="TIGR00350">
    <property type="entry name" value="lytR_cpsA_psr"/>
    <property type="match status" value="1"/>
</dbReference>
<dbReference type="PANTHER" id="PTHR33392:SF6">
    <property type="entry name" value="POLYISOPRENYL-TEICHOIC ACID--PEPTIDOGLYCAN TEICHOIC ACID TRANSFERASE TAGU"/>
    <property type="match status" value="1"/>
</dbReference>
<protein>
    <submittedName>
        <fullName evidence="3">LCP family protein</fullName>
    </submittedName>
</protein>
<dbReference type="Pfam" id="PF03816">
    <property type="entry name" value="LytR_cpsA_psr"/>
    <property type="match status" value="1"/>
</dbReference>
<dbReference type="Proteomes" id="UP001597079">
    <property type="component" value="Unassembled WGS sequence"/>
</dbReference>
<dbReference type="PANTHER" id="PTHR33392">
    <property type="entry name" value="POLYISOPRENYL-TEICHOIC ACID--PEPTIDOGLYCAN TEICHOIC ACID TRANSFERASE TAGU"/>
    <property type="match status" value="1"/>
</dbReference>
<feature type="domain" description="Cell envelope-related transcriptional attenuator" evidence="2">
    <location>
        <begin position="64"/>
        <end position="221"/>
    </location>
</feature>
<gene>
    <name evidence="3" type="ORF">ACFSB2_06360</name>
</gene>